<dbReference type="InterPro" id="IPR051219">
    <property type="entry name" value="Heterochromatin_chromo-domain"/>
</dbReference>
<evidence type="ECO:0000313" key="6">
    <source>
        <dbReference type="WBParaSite" id="sdigi.contig5.g695.t1"/>
    </source>
</evidence>
<dbReference type="Gene3D" id="2.40.50.40">
    <property type="match status" value="2"/>
</dbReference>
<feature type="compositionally biased region" description="Polar residues" evidence="3">
    <location>
        <begin position="134"/>
        <end position="152"/>
    </location>
</feature>
<dbReference type="SUPFAM" id="SSF54160">
    <property type="entry name" value="Chromo domain-like"/>
    <property type="match status" value="2"/>
</dbReference>
<protein>
    <submittedName>
        <fullName evidence="6">Chromo domain-containing protein</fullName>
    </submittedName>
</protein>
<dbReference type="Proteomes" id="UP000887581">
    <property type="component" value="Unplaced"/>
</dbReference>
<reference evidence="6" key="1">
    <citation type="submission" date="2022-11" db="UniProtKB">
        <authorList>
            <consortium name="WormBaseParasite"/>
        </authorList>
    </citation>
    <scope>IDENTIFICATION</scope>
</reference>
<dbReference type="AlphaFoldDB" id="A0A915Q308"/>
<keyword evidence="5" id="KW-1185">Reference proteome</keyword>
<dbReference type="WBParaSite" id="sdigi.contig5.g695.t1">
    <property type="protein sequence ID" value="sdigi.contig5.g695.t1"/>
    <property type="gene ID" value="sdigi.contig5.g695"/>
</dbReference>
<sequence>MDDEDVAEGEFVVEAILGERYNKRKKMKEYLLKWKGYSDAENTWEPETNLDCDELIAEFHAQQNYIMLELFISAIEGYLINFRETWGKQRNELWQNLLDITSSKTNLRKLLPASSRTSCSGILNPTIASLDSPTISSQIGRSSRPGSTSLSTALKRPASENLCGTEDYAGSSESEDDEESRQLRMRPPPGQSGMEKGWMPEVIVAACQPEDGFPLTYVVKYRHKKKFERVPSSVCIKYWPQLVISFYEREMRRQNITVDDDNYLPL</sequence>
<comment type="subcellular location">
    <subcellularLocation>
        <location evidence="1">Nucleus</location>
    </subcellularLocation>
</comment>
<dbReference type="Pfam" id="PF00385">
    <property type="entry name" value="Chromo"/>
    <property type="match status" value="1"/>
</dbReference>
<dbReference type="PANTHER" id="PTHR22812">
    <property type="entry name" value="CHROMOBOX PROTEIN"/>
    <property type="match status" value="1"/>
</dbReference>
<dbReference type="GO" id="GO:0005634">
    <property type="term" value="C:nucleus"/>
    <property type="evidence" value="ECO:0007669"/>
    <property type="project" value="UniProtKB-SubCell"/>
</dbReference>
<organism evidence="5 6">
    <name type="scientific">Setaria digitata</name>
    <dbReference type="NCBI Taxonomy" id="48799"/>
    <lineage>
        <taxon>Eukaryota</taxon>
        <taxon>Metazoa</taxon>
        <taxon>Ecdysozoa</taxon>
        <taxon>Nematoda</taxon>
        <taxon>Chromadorea</taxon>
        <taxon>Rhabditida</taxon>
        <taxon>Spirurina</taxon>
        <taxon>Spiruromorpha</taxon>
        <taxon>Filarioidea</taxon>
        <taxon>Setariidae</taxon>
        <taxon>Setaria</taxon>
    </lineage>
</organism>
<evidence type="ECO:0000256" key="1">
    <source>
        <dbReference type="ARBA" id="ARBA00004123"/>
    </source>
</evidence>
<dbReference type="InterPro" id="IPR016197">
    <property type="entry name" value="Chromo-like_dom_sf"/>
</dbReference>
<dbReference type="InterPro" id="IPR023779">
    <property type="entry name" value="Chromodomain_CS"/>
</dbReference>
<evidence type="ECO:0000313" key="5">
    <source>
        <dbReference type="Proteomes" id="UP000887581"/>
    </source>
</evidence>
<feature type="region of interest" description="Disordered" evidence="3">
    <location>
        <begin position="134"/>
        <end position="195"/>
    </location>
</feature>
<dbReference type="CDD" id="cd00034">
    <property type="entry name" value="CSD"/>
    <property type="match status" value="1"/>
</dbReference>
<dbReference type="PRINTS" id="PR00504">
    <property type="entry name" value="CHROMODOMAIN"/>
</dbReference>
<dbReference type="InterPro" id="IPR017984">
    <property type="entry name" value="Chromo_dom_subgr"/>
</dbReference>
<proteinExistence type="predicted"/>
<dbReference type="InterPro" id="IPR008251">
    <property type="entry name" value="Chromo_shadow_dom"/>
</dbReference>
<dbReference type="SMART" id="SM00298">
    <property type="entry name" value="CHROMO"/>
    <property type="match status" value="2"/>
</dbReference>
<dbReference type="InterPro" id="IPR000953">
    <property type="entry name" value="Chromo/chromo_shadow_dom"/>
</dbReference>
<accession>A0A915Q308</accession>
<dbReference type="PROSITE" id="PS50013">
    <property type="entry name" value="CHROMO_2"/>
    <property type="match status" value="1"/>
</dbReference>
<evidence type="ECO:0000259" key="4">
    <source>
        <dbReference type="PROSITE" id="PS50013"/>
    </source>
</evidence>
<dbReference type="Pfam" id="PF01393">
    <property type="entry name" value="Chromo_shadow"/>
    <property type="match status" value="1"/>
</dbReference>
<dbReference type="PROSITE" id="PS00598">
    <property type="entry name" value="CHROMO_1"/>
    <property type="match status" value="1"/>
</dbReference>
<dbReference type="InterPro" id="IPR023780">
    <property type="entry name" value="Chromo_domain"/>
</dbReference>
<evidence type="ECO:0000256" key="2">
    <source>
        <dbReference type="ARBA" id="ARBA00023242"/>
    </source>
</evidence>
<evidence type="ECO:0000256" key="3">
    <source>
        <dbReference type="SAM" id="MobiDB-lite"/>
    </source>
</evidence>
<name>A0A915Q308_9BILA</name>
<keyword evidence="2" id="KW-0539">Nucleus</keyword>
<feature type="domain" description="Chromo" evidence="4">
    <location>
        <begin position="11"/>
        <end position="63"/>
    </location>
</feature>
<dbReference type="GO" id="GO:0000792">
    <property type="term" value="C:heterochromatin"/>
    <property type="evidence" value="ECO:0007669"/>
    <property type="project" value="UniProtKB-ARBA"/>
</dbReference>